<dbReference type="PANTHER" id="PTHR46910:SF25">
    <property type="entry name" value="ABC-TRANSPORTER-REGULATING TRANSCRIPTION FACTOR"/>
    <property type="match status" value="1"/>
</dbReference>
<dbReference type="SMART" id="SM00066">
    <property type="entry name" value="GAL4"/>
    <property type="match status" value="1"/>
</dbReference>
<dbReference type="Proteomes" id="UP001150942">
    <property type="component" value="Unassembled WGS sequence"/>
</dbReference>
<dbReference type="InterPro" id="IPR007219">
    <property type="entry name" value="XnlR_reg_dom"/>
</dbReference>
<keyword evidence="3" id="KW-0238">DNA-binding</keyword>
<reference evidence="8" key="1">
    <citation type="submission" date="2022-11" db="EMBL/GenBank/DDBJ databases">
        <authorList>
            <person name="Petersen C."/>
        </authorList>
    </citation>
    <scope>NUCLEOTIDE SEQUENCE</scope>
    <source>
        <strain evidence="8">IBT 20477</strain>
    </source>
</reference>
<dbReference type="AlphaFoldDB" id="A0A9W9MXS8"/>
<keyword evidence="1" id="KW-0479">Metal-binding</keyword>
<dbReference type="GO" id="GO:0000981">
    <property type="term" value="F:DNA-binding transcription factor activity, RNA polymerase II-specific"/>
    <property type="evidence" value="ECO:0007669"/>
    <property type="project" value="InterPro"/>
</dbReference>
<dbReference type="Gene3D" id="4.10.240.10">
    <property type="entry name" value="Zn(2)-C6 fungal-type DNA-binding domain"/>
    <property type="match status" value="1"/>
</dbReference>
<keyword evidence="4" id="KW-0804">Transcription</keyword>
<dbReference type="Pfam" id="PF04082">
    <property type="entry name" value="Fungal_trans"/>
    <property type="match status" value="1"/>
</dbReference>
<proteinExistence type="predicted"/>
<feature type="domain" description="Zn(2)-C6 fungal-type" evidence="7">
    <location>
        <begin position="23"/>
        <end position="53"/>
    </location>
</feature>
<dbReference type="GO" id="GO:0003677">
    <property type="term" value="F:DNA binding"/>
    <property type="evidence" value="ECO:0007669"/>
    <property type="project" value="UniProtKB-KW"/>
</dbReference>
<evidence type="ECO:0000256" key="5">
    <source>
        <dbReference type="ARBA" id="ARBA00023242"/>
    </source>
</evidence>
<name>A0A9W9MXS8_9EURO</name>
<accession>A0A9W9MXS8</accession>
<dbReference type="Pfam" id="PF00172">
    <property type="entry name" value="Zn_clus"/>
    <property type="match status" value="1"/>
</dbReference>
<keyword evidence="5" id="KW-0539">Nucleus</keyword>
<dbReference type="InterPro" id="IPR036864">
    <property type="entry name" value="Zn2-C6_fun-type_DNA-bd_sf"/>
</dbReference>
<dbReference type="OrthoDB" id="2123952at2759"/>
<sequence>MGTLHQNLDLATKERNTKRTPNACLQCKQKKKRCDGNSPKCSPCDERSLNCTYIRVKRRGQGKSKTYLEQLEARLAELESSYPDPVESGDKKAGAGSQLVKDSYSPRRSITEYTLGNPTPRPPPDRNVGHIEHSAHLAYTKPVAADVQTACWQEAINSDMISRPVISPVLPSGQDQLRVKEKDFAALPERQAADSFESAPNFSPFKGSVFIQLPPKFQIESMFQIAFDEINYTLPLFDTQVLTSLIEEHYADPHSSPSKQPARWAMINSALAVAIQWRSAPDSQNEMTKLSWGFFKNAFSMFSPIAIRGADVLALEALLAMAFFLQGFSDTRTRSILVCTAVSLSLALGLHRDSYYANLDPAIAERSRRAFWISFTLDKEISTTGSTSIYHDDVAKLDFYERTLTGPSTDSLGFGREISSVLFRSRAELAINSNFMEKQLYFEPASSQNISRLREVVVEIKHRLEAWKEKLPSLFRPGHTNWAEVPHMATESLMILHFSYYQALISLHGFAIRLERMNAHSEPEISRYFQMSAASQMIHLLDYLPHQQPGRLWSILCYPLSACITLLADVLKNPKDVLALSHISSISHLVKVLTRIDRDSTYGIQGFLVLCRELEIQALSAISQMPTTTDFKGLPDSGASALQEQRTSISTCEYRQESSIRVAHGLMGNIPSLRSTAFEFFSGLIPKWHAYIFASELAPPLLVPENYGFTFA</sequence>
<dbReference type="PROSITE" id="PS50048">
    <property type="entry name" value="ZN2_CY6_FUNGAL_2"/>
    <property type="match status" value="1"/>
</dbReference>
<dbReference type="GO" id="GO:0008270">
    <property type="term" value="F:zinc ion binding"/>
    <property type="evidence" value="ECO:0007669"/>
    <property type="project" value="InterPro"/>
</dbReference>
<reference evidence="8" key="2">
    <citation type="journal article" date="2023" name="IMA Fungus">
        <title>Comparative genomic study of the Penicillium genus elucidates a diverse pangenome and 15 lateral gene transfer events.</title>
        <authorList>
            <person name="Petersen C."/>
            <person name="Sorensen T."/>
            <person name="Nielsen M.R."/>
            <person name="Sondergaard T.E."/>
            <person name="Sorensen J.L."/>
            <person name="Fitzpatrick D.A."/>
            <person name="Frisvad J.C."/>
            <person name="Nielsen K.L."/>
        </authorList>
    </citation>
    <scope>NUCLEOTIDE SEQUENCE</scope>
    <source>
        <strain evidence="8">IBT 20477</strain>
    </source>
</reference>
<dbReference type="InterPro" id="IPR001138">
    <property type="entry name" value="Zn2Cys6_DnaBD"/>
</dbReference>
<dbReference type="SUPFAM" id="SSF57701">
    <property type="entry name" value="Zn2/Cys6 DNA-binding domain"/>
    <property type="match status" value="1"/>
</dbReference>
<dbReference type="PANTHER" id="PTHR46910">
    <property type="entry name" value="TRANSCRIPTION FACTOR PDR1"/>
    <property type="match status" value="1"/>
</dbReference>
<gene>
    <name evidence="8" type="ORF">N7449_003840</name>
</gene>
<dbReference type="EMBL" id="JAPQKQ010000002">
    <property type="protein sequence ID" value="KAJ5209461.1"/>
    <property type="molecule type" value="Genomic_DNA"/>
</dbReference>
<keyword evidence="9" id="KW-1185">Reference proteome</keyword>
<comment type="caution">
    <text evidence="8">The sequence shown here is derived from an EMBL/GenBank/DDBJ whole genome shotgun (WGS) entry which is preliminary data.</text>
</comment>
<protein>
    <submittedName>
        <fullName evidence="8">C6 transcription factor</fullName>
    </submittedName>
</protein>
<dbReference type="InterPro" id="IPR050987">
    <property type="entry name" value="AtrR-like"/>
</dbReference>
<evidence type="ECO:0000313" key="9">
    <source>
        <dbReference type="Proteomes" id="UP001150942"/>
    </source>
</evidence>
<dbReference type="GO" id="GO:0006351">
    <property type="term" value="P:DNA-templated transcription"/>
    <property type="evidence" value="ECO:0007669"/>
    <property type="project" value="InterPro"/>
</dbReference>
<evidence type="ECO:0000256" key="3">
    <source>
        <dbReference type="ARBA" id="ARBA00023125"/>
    </source>
</evidence>
<evidence type="ECO:0000256" key="1">
    <source>
        <dbReference type="ARBA" id="ARBA00022723"/>
    </source>
</evidence>
<feature type="region of interest" description="Disordered" evidence="6">
    <location>
        <begin position="80"/>
        <end position="127"/>
    </location>
</feature>
<dbReference type="CDD" id="cd00067">
    <property type="entry name" value="GAL4"/>
    <property type="match status" value="1"/>
</dbReference>
<evidence type="ECO:0000259" key="7">
    <source>
        <dbReference type="PROSITE" id="PS50048"/>
    </source>
</evidence>
<keyword evidence="2" id="KW-0805">Transcription regulation</keyword>
<dbReference type="PROSITE" id="PS00463">
    <property type="entry name" value="ZN2_CY6_FUNGAL_1"/>
    <property type="match status" value="1"/>
</dbReference>
<dbReference type="CDD" id="cd12148">
    <property type="entry name" value="fungal_TF_MHR"/>
    <property type="match status" value="1"/>
</dbReference>
<evidence type="ECO:0000256" key="6">
    <source>
        <dbReference type="SAM" id="MobiDB-lite"/>
    </source>
</evidence>
<evidence type="ECO:0000313" key="8">
    <source>
        <dbReference type="EMBL" id="KAJ5209461.1"/>
    </source>
</evidence>
<evidence type="ECO:0000256" key="4">
    <source>
        <dbReference type="ARBA" id="ARBA00023163"/>
    </source>
</evidence>
<organism evidence="8 9">
    <name type="scientific">Penicillium cf. viridicatum</name>
    <dbReference type="NCBI Taxonomy" id="2972119"/>
    <lineage>
        <taxon>Eukaryota</taxon>
        <taxon>Fungi</taxon>
        <taxon>Dikarya</taxon>
        <taxon>Ascomycota</taxon>
        <taxon>Pezizomycotina</taxon>
        <taxon>Eurotiomycetes</taxon>
        <taxon>Eurotiomycetidae</taxon>
        <taxon>Eurotiales</taxon>
        <taxon>Aspergillaceae</taxon>
        <taxon>Penicillium</taxon>
    </lineage>
</organism>
<evidence type="ECO:0000256" key="2">
    <source>
        <dbReference type="ARBA" id="ARBA00023015"/>
    </source>
</evidence>
<feature type="compositionally biased region" description="Polar residues" evidence="6">
    <location>
        <begin position="106"/>
        <end position="117"/>
    </location>
</feature>